<keyword evidence="1" id="KW-0175">Coiled coil</keyword>
<feature type="region of interest" description="Disordered" evidence="2">
    <location>
        <begin position="552"/>
        <end position="577"/>
    </location>
</feature>
<feature type="region of interest" description="Disordered" evidence="2">
    <location>
        <begin position="481"/>
        <end position="505"/>
    </location>
</feature>
<evidence type="ECO:0000256" key="2">
    <source>
        <dbReference type="SAM" id="MobiDB-lite"/>
    </source>
</evidence>
<evidence type="ECO:0000313" key="3">
    <source>
        <dbReference type="EMBL" id="KAJ5475359.1"/>
    </source>
</evidence>
<accession>A0A9W9WTS1</accession>
<reference evidence="3" key="1">
    <citation type="submission" date="2022-12" db="EMBL/GenBank/DDBJ databases">
        <authorList>
            <person name="Petersen C."/>
        </authorList>
    </citation>
    <scope>NUCLEOTIDE SEQUENCE</scope>
    <source>
        <strain evidence="3">IBT 30728</strain>
    </source>
</reference>
<proteinExistence type="predicted"/>
<evidence type="ECO:0000256" key="1">
    <source>
        <dbReference type="SAM" id="Coils"/>
    </source>
</evidence>
<evidence type="ECO:0000313" key="4">
    <source>
        <dbReference type="Proteomes" id="UP001148312"/>
    </source>
</evidence>
<feature type="compositionally biased region" description="Low complexity" evidence="2">
    <location>
        <begin position="492"/>
        <end position="505"/>
    </location>
</feature>
<dbReference type="AlphaFoldDB" id="A0A9W9WTS1"/>
<name>A0A9W9WTS1_9EURO</name>
<gene>
    <name evidence="3" type="ORF">N7539_008425</name>
</gene>
<protein>
    <submittedName>
        <fullName evidence="3">Uncharacterized protein</fullName>
    </submittedName>
</protein>
<dbReference type="RefSeq" id="XP_056787117.1">
    <property type="nucleotide sequence ID" value="XM_056938025.1"/>
</dbReference>
<reference evidence="3" key="2">
    <citation type="journal article" date="2023" name="IMA Fungus">
        <title>Comparative genomic study of the Penicillium genus elucidates a diverse pangenome and 15 lateral gene transfer events.</title>
        <authorList>
            <person name="Petersen C."/>
            <person name="Sorensen T."/>
            <person name="Nielsen M.R."/>
            <person name="Sondergaard T.E."/>
            <person name="Sorensen J.L."/>
            <person name="Fitzpatrick D.A."/>
            <person name="Frisvad J.C."/>
            <person name="Nielsen K.L."/>
        </authorList>
    </citation>
    <scope>NUCLEOTIDE SEQUENCE</scope>
    <source>
        <strain evidence="3">IBT 30728</strain>
    </source>
</reference>
<keyword evidence="4" id="KW-1185">Reference proteome</keyword>
<dbReference type="EMBL" id="JAPWDQ010000012">
    <property type="protein sequence ID" value="KAJ5475359.1"/>
    <property type="molecule type" value="Genomic_DNA"/>
</dbReference>
<dbReference type="GeneID" id="81628275"/>
<dbReference type="Proteomes" id="UP001148312">
    <property type="component" value="Unassembled WGS sequence"/>
</dbReference>
<organism evidence="3 4">
    <name type="scientific">Penicillium diatomitis</name>
    <dbReference type="NCBI Taxonomy" id="2819901"/>
    <lineage>
        <taxon>Eukaryota</taxon>
        <taxon>Fungi</taxon>
        <taxon>Dikarya</taxon>
        <taxon>Ascomycota</taxon>
        <taxon>Pezizomycotina</taxon>
        <taxon>Eurotiomycetes</taxon>
        <taxon>Eurotiomycetidae</taxon>
        <taxon>Eurotiales</taxon>
        <taxon>Aspergillaceae</taxon>
        <taxon>Penicillium</taxon>
    </lineage>
</organism>
<comment type="caution">
    <text evidence="3">The sequence shown here is derived from an EMBL/GenBank/DDBJ whole genome shotgun (WGS) entry which is preliminary data.</text>
</comment>
<sequence length="577" mass="64585">MSITRESGQFGRVLDPLDEETDNFIREIRVNGEREELSSNSDEIRLSPVTLSLFKLMEATNYALSALEIEHIEVLPGGLDAQQVGSMIRARVQYSCRRRSVVHSDVKSFVGPKYTHAKYSCSGFKMCHYRNSLLGSMTQSVVDGDLLIQNESMLIGMPEGTKEDRGERTTLNPNPGVIIGVYISRFIGVLSPRYSTQIREESLSTLRARFANLDPITALDEKCYILDFPYASAVNSVAFARLTSEDVKVTSLFPVVSVDGSANHYDALPDVLFFEIDISYEVVEDKGIAEVRFMNHCPERDTAASTRVRVFTLQDTCRGYRVLFERVFALIEETTKQRSRFQAIHGVGIAAVVMDAYAKLYFGSVEQSTLLGGIERSLKIDRRDFEAHRSLHVSQSSSRPAGDLLQAEKIWPCQPAVECFEFDDAGCDDTEYDDTGCGNTEYDDTEFDYAEYEETRKASREAAEFVKSMRQMISFGHDFPHCPPSAVHPDNRAQPRSRSQSPRAFAAPIRVGPDAAAKLSQDAEKENAEAELLEAQLRRLKAEKALEDFRNENRRALGGPMGPNKRARCPLSSTGTF</sequence>
<feature type="coiled-coil region" evidence="1">
    <location>
        <begin position="516"/>
        <end position="552"/>
    </location>
</feature>